<accession>A0A382RYZ1</accession>
<feature type="non-terminal residue" evidence="2">
    <location>
        <position position="1"/>
    </location>
</feature>
<sequence>RGLRPAPEGPPRRCRDFEAGRVGTGVQRAPAALRDRPEALGRPRRTFGRPGRPPGCRRHAGGRVDRSSHDPDRGTPTPGL</sequence>
<dbReference type="EMBL" id="UINC01125107">
    <property type="protein sequence ID" value="SVD02710.1"/>
    <property type="molecule type" value="Genomic_DNA"/>
</dbReference>
<evidence type="ECO:0000256" key="1">
    <source>
        <dbReference type="SAM" id="MobiDB-lite"/>
    </source>
</evidence>
<name>A0A382RYZ1_9ZZZZ</name>
<feature type="compositionally biased region" description="Basic and acidic residues" evidence="1">
    <location>
        <begin position="10"/>
        <end position="19"/>
    </location>
</feature>
<gene>
    <name evidence="2" type="ORF">METZ01_LOCUS355564</name>
</gene>
<feature type="compositionally biased region" description="Basic and acidic residues" evidence="1">
    <location>
        <begin position="62"/>
        <end position="73"/>
    </location>
</feature>
<dbReference type="AlphaFoldDB" id="A0A382RYZ1"/>
<feature type="region of interest" description="Disordered" evidence="1">
    <location>
        <begin position="1"/>
        <end position="80"/>
    </location>
</feature>
<feature type="non-terminal residue" evidence="2">
    <location>
        <position position="80"/>
    </location>
</feature>
<protein>
    <submittedName>
        <fullName evidence="2">Uncharacterized protein</fullName>
    </submittedName>
</protein>
<proteinExistence type="predicted"/>
<reference evidence="2" key="1">
    <citation type="submission" date="2018-05" db="EMBL/GenBank/DDBJ databases">
        <authorList>
            <person name="Lanie J.A."/>
            <person name="Ng W.-L."/>
            <person name="Kazmierczak K.M."/>
            <person name="Andrzejewski T.M."/>
            <person name="Davidsen T.M."/>
            <person name="Wayne K.J."/>
            <person name="Tettelin H."/>
            <person name="Glass J.I."/>
            <person name="Rusch D."/>
            <person name="Podicherti R."/>
            <person name="Tsui H.-C.T."/>
            <person name="Winkler M.E."/>
        </authorList>
    </citation>
    <scope>NUCLEOTIDE SEQUENCE</scope>
</reference>
<evidence type="ECO:0000313" key="2">
    <source>
        <dbReference type="EMBL" id="SVD02710.1"/>
    </source>
</evidence>
<organism evidence="2">
    <name type="scientific">marine metagenome</name>
    <dbReference type="NCBI Taxonomy" id="408172"/>
    <lineage>
        <taxon>unclassified sequences</taxon>
        <taxon>metagenomes</taxon>
        <taxon>ecological metagenomes</taxon>
    </lineage>
</organism>